<dbReference type="InterPro" id="IPR020449">
    <property type="entry name" value="Tscrpt_reg_AraC-type_HTH"/>
</dbReference>
<reference evidence="6" key="1">
    <citation type="submission" date="2016-12" db="EMBL/GenBank/DDBJ databases">
        <authorList>
            <person name="Varghese N."/>
            <person name="Submissions S."/>
        </authorList>
    </citation>
    <scope>NUCLEOTIDE SEQUENCE [LARGE SCALE GENOMIC DNA]</scope>
    <source>
        <strain evidence="6">DSM 25035</strain>
    </source>
</reference>
<dbReference type="Pfam" id="PF12833">
    <property type="entry name" value="HTH_18"/>
    <property type="match status" value="1"/>
</dbReference>
<keyword evidence="6" id="KW-1185">Reference proteome</keyword>
<evidence type="ECO:0000256" key="2">
    <source>
        <dbReference type="ARBA" id="ARBA00023125"/>
    </source>
</evidence>
<dbReference type="EMBL" id="FRXN01000001">
    <property type="protein sequence ID" value="SHO60478.1"/>
    <property type="molecule type" value="Genomic_DNA"/>
</dbReference>
<dbReference type="GO" id="GO:0043565">
    <property type="term" value="F:sequence-specific DNA binding"/>
    <property type="evidence" value="ECO:0007669"/>
    <property type="project" value="InterPro"/>
</dbReference>
<feature type="domain" description="HTH araC/xylS-type" evidence="4">
    <location>
        <begin position="191"/>
        <end position="289"/>
    </location>
</feature>
<proteinExistence type="predicted"/>
<dbReference type="PROSITE" id="PS00041">
    <property type="entry name" value="HTH_ARAC_FAMILY_1"/>
    <property type="match status" value="1"/>
</dbReference>
<dbReference type="SMART" id="SM00342">
    <property type="entry name" value="HTH_ARAC"/>
    <property type="match status" value="1"/>
</dbReference>
<evidence type="ECO:0000313" key="6">
    <source>
        <dbReference type="Proteomes" id="UP000184609"/>
    </source>
</evidence>
<protein>
    <submittedName>
        <fullName evidence="5">AraC-type DNA-binding protein</fullName>
    </submittedName>
</protein>
<evidence type="ECO:0000256" key="3">
    <source>
        <dbReference type="ARBA" id="ARBA00023163"/>
    </source>
</evidence>
<evidence type="ECO:0000313" key="5">
    <source>
        <dbReference type="EMBL" id="SHO60478.1"/>
    </source>
</evidence>
<dbReference type="SUPFAM" id="SSF51215">
    <property type="entry name" value="Regulatory protein AraC"/>
    <property type="match status" value="1"/>
</dbReference>
<dbReference type="STRING" id="1073327.SAMN04488108_0822"/>
<dbReference type="SUPFAM" id="SSF46689">
    <property type="entry name" value="Homeodomain-like"/>
    <property type="match status" value="1"/>
</dbReference>
<organism evidence="5 6">
    <name type="scientific">Algoriphagus zhangzhouensis</name>
    <dbReference type="NCBI Taxonomy" id="1073327"/>
    <lineage>
        <taxon>Bacteria</taxon>
        <taxon>Pseudomonadati</taxon>
        <taxon>Bacteroidota</taxon>
        <taxon>Cytophagia</taxon>
        <taxon>Cytophagales</taxon>
        <taxon>Cyclobacteriaceae</taxon>
        <taxon>Algoriphagus</taxon>
    </lineage>
</organism>
<dbReference type="PANTHER" id="PTHR43280:SF2">
    <property type="entry name" value="HTH-TYPE TRANSCRIPTIONAL REGULATOR EXSA"/>
    <property type="match status" value="1"/>
</dbReference>
<dbReference type="OrthoDB" id="4480133at2"/>
<dbReference type="AlphaFoldDB" id="A0A1M7Z6A4"/>
<dbReference type="Proteomes" id="UP000184609">
    <property type="component" value="Unassembled WGS sequence"/>
</dbReference>
<keyword evidence="2 5" id="KW-0238">DNA-binding</keyword>
<dbReference type="PRINTS" id="PR00032">
    <property type="entry name" value="HTHARAC"/>
</dbReference>
<sequence>MPVYSTYKVHQSDQKVFRHFTVKNQLYVFYNCPQKEKVMQLYSAYNQFVFSLGGRRNFYKGNQKWELTEDTAFLLKRTAFHQELHNKTEGWKVLALYVKDDYFKNVLEEFRSHLSWEDLPPHKDDMLLFVHLNERIKNCYLSMLPYFDEDKDYPEEIIEMKFKELLYNIFKHPDNKHILSYVNAISTGYIVPIWEVMENNFMFNLKLEEFAEIANRSLSAFKREFQDHYDTSPGKWLSKKRLERAIIYLKTTDNPVSSIAFDCGFNNASHFSRVFKDRFGVTPSDYKNSLTAK</sequence>
<dbReference type="Gene3D" id="1.10.10.60">
    <property type="entry name" value="Homeodomain-like"/>
    <property type="match status" value="1"/>
</dbReference>
<dbReference type="InterPro" id="IPR009057">
    <property type="entry name" value="Homeodomain-like_sf"/>
</dbReference>
<dbReference type="InterPro" id="IPR018060">
    <property type="entry name" value="HTH_AraC"/>
</dbReference>
<dbReference type="GO" id="GO:0003700">
    <property type="term" value="F:DNA-binding transcription factor activity"/>
    <property type="evidence" value="ECO:0007669"/>
    <property type="project" value="InterPro"/>
</dbReference>
<evidence type="ECO:0000256" key="1">
    <source>
        <dbReference type="ARBA" id="ARBA00023015"/>
    </source>
</evidence>
<dbReference type="InterPro" id="IPR054015">
    <property type="entry name" value="ExsA-like_N"/>
</dbReference>
<evidence type="ECO:0000259" key="4">
    <source>
        <dbReference type="PROSITE" id="PS01124"/>
    </source>
</evidence>
<dbReference type="InterPro" id="IPR018062">
    <property type="entry name" value="HTH_AraC-typ_CS"/>
</dbReference>
<dbReference type="InterPro" id="IPR037923">
    <property type="entry name" value="HTH-like"/>
</dbReference>
<accession>A0A1M7Z6A4</accession>
<dbReference type="PROSITE" id="PS01124">
    <property type="entry name" value="HTH_ARAC_FAMILY_2"/>
    <property type="match status" value="1"/>
</dbReference>
<dbReference type="RefSeq" id="WP_073570451.1">
    <property type="nucleotide sequence ID" value="NZ_FRXN01000001.1"/>
</dbReference>
<keyword evidence="1" id="KW-0805">Transcription regulation</keyword>
<dbReference type="PANTHER" id="PTHR43280">
    <property type="entry name" value="ARAC-FAMILY TRANSCRIPTIONAL REGULATOR"/>
    <property type="match status" value="1"/>
</dbReference>
<name>A0A1M7Z6A4_9BACT</name>
<gene>
    <name evidence="5" type="ORF">SAMN04488108_0822</name>
</gene>
<dbReference type="Pfam" id="PF22200">
    <property type="entry name" value="ExsA_N"/>
    <property type="match status" value="1"/>
</dbReference>
<keyword evidence="3" id="KW-0804">Transcription</keyword>